<gene>
    <name evidence="1" type="ORF">E0H75_40485</name>
</gene>
<organism evidence="1 2">
    <name type="scientific">Kribbella capetownensis</name>
    <dbReference type="NCBI Taxonomy" id="1572659"/>
    <lineage>
        <taxon>Bacteria</taxon>
        <taxon>Bacillati</taxon>
        <taxon>Actinomycetota</taxon>
        <taxon>Actinomycetes</taxon>
        <taxon>Propionibacteriales</taxon>
        <taxon>Kribbellaceae</taxon>
        <taxon>Kribbella</taxon>
    </lineage>
</organism>
<comment type="caution">
    <text evidence="1">The sequence shown here is derived from an EMBL/GenBank/DDBJ whole genome shotgun (WGS) entry which is preliminary data.</text>
</comment>
<sequence>MRRARFRDPCEILRNDTRNAYPLRETLTTEAGERPTGVVEMMQRGLKAVTATALTVGLTAIAACSSGGSEVQESQDPASATGTLRVVVPNFPANNVGQAVFQGIVDIFHKTYPQMKVEPDFVPYDNLNEKISTSLAAGNNYDVVSAGIGWVQPLADLGAIQSLTKLGVSTEDLEKSVYPAFVAPMKYQDELYAVPVVANPRLLAYSKSAFAEAGLDPANPPQSLAELREDAKKLTKRDAKGQITRTGFDFWAPASNYRQQFVAFLGAKGGEMFTADGQPAFNGDQGVEALQLIHDMVSVDKSSRYGYQNSAKTALVTTGEAAIGFASPYVDCSTGGDGIGDKCKDLVYFNLKDTKEVMYVGGRVAAVGEGTKYPQAALAFVKAMQDQKSQEAISKLDVGVPISNDAGDSAFVKSNPAGSFAWKNLDKAIFEYGGATFLDFRAKFGPSLDEVILGRKSPQDVLKELDSVARK</sequence>
<proteinExistence type="predicted"/>
<reference evidence="1 2" key="1">
    <citation type="submission" date="2019-02" db="EMBL/GenBank/DDBJ databases">
        <title>Kribbella capetownensis sp. nov. and Kribbella speibonae sp. nov., isolated from soil.</title>
        <authorList>
            <person name="Curtis S.M."/>
            <person name="Norton I."/>
            <person name="Everest G.J."/>
            <person name="Meyers P.R."/>
        </authorList>
    </citation>
    <scope>NUCLEOTIDE SEQUENCE [LARGE SCALE GENOMIC DNA]</scope>
    <source>
        <strain evidence="1 2">YM53</strain>
    </source>
</reference>
<dbReference type="EMBL" id="SJKD01000015">
    <property type="protein sequence ID" value="TCC37428.1"/>
    <property type="molecule type" value="Genomic_DNA"/>
</dbReference>
<dbReference type="Gene3D" id="3.40.190.10">
    <property type="entry name" value="Periplasmic binding protein-like II"/>
    <property type="match status" value="1"/>
</dbReference>
<dbReference type="Proteomes" id="UP000293342">
    <property type="component" value="Unassembled WGS sequence"/>
</dbReference>
<dbReference type="PANTHER" id="PTHR43649:SF12">
    <property type="entry name" value="DIACETYLCHITOBIOSE BINDING PROTEIN DASA"/>
    <property type="match status" value="1"/>
</dbReference>
<dbReference type="PANTHER" id="PTHR43649">
    <property type="entry name" value="ARABINOSE-BINDING PROTEIN-RELATED"/>
    <property type="match status" value="1"/>
</dbReference>
<dbReference type="Pfam" id="PF13416">
    <property type="entry name" value="SBP_bac_8"/>
    <property type="match status" value="1"/>
</dbReference>
<evidence type="ECO:0000313" key="2">
    <source>
        <dbReference type="Proteomes" id="UP000293342"/>
    </source>
</evidence>
<name>A0A4R0J0F0_9ACTN</name>
<dbReference type="InterPro" id="IPR050490">
    <property type="entry name" value="Bact_solute-bd_prot1"/>
</dbReference>
<dbReference type="InterPro" id="IPR006059">
    <property type="entry name" value="SBP"/>
</dbReference>
<dbReference type="AlphaFoldDB" id="A0A4R0J0F0"/>
<dbReference type="OrthoDB" id="3495561at2"/>
<keyword evidence="2" id="KW-1185">Reference proteome</keyword>
<accession>A0A4R0J0F0</accession>
<evidence type="ECO:0000313" key="1">
    <source>
        <dbReference type="EMBL" id="TCC37428.1"/>
    </source>
</evidence>
<protein>
    <submittedName>
        <fullName evidence="1">Extracellular solute-binding protein</fullName>
    </submittedName>
</protein>
<dbReference type="SUPFAM" id="SSF53850">
    <property type="entry name" value="Periplasmic binding protein-like II"/>
    <property type="match status" value="1"/>
</dbReference>